<organism evidence="1">
    <name type="scientific">uncultured Microcoleus sp</name>
    <dbReference type="NCBI Taxonomy" id="259945"/>
    <lineage>
        <taxon>Bacteria</taxon>
        <taxon>Bacillati</taxon>
        <taxon>Cyanobacteriota</taxon>
        <taxon>Cyanophyceae</taxon>
        <taxon>Oscillatoriophycideae</taxon>
        <taxon>Oscillatoriales</taxon>
        <taxon>Microcoleaceae</taxon>
        <taxon>Microcoleus</taxon>
        <taxon>environmental samples</taxon>
    </lineage>
</organism>
<protein>
    <submittedName>
        <fullName evidence="1">Uncharacterized protein</fullName>
    </submittedName>
</protein>
<evidence type="ECO:0000313" key="1">
    <source>
        <dbReference type="EMBL" id="CAA9407056.1"/>
    </source>
</evidence>
<gene>
    <name evidence="1" type="ORF">AVDCRST_MAG84-6413</name>
</gene>
<sequence>GTLVRGYGLVDKPESSYQATAERWSHEHQRDRVESGFLEPLSVFGTAKRDEECL</sequence>
<reference evidence="1" key="1">
    <citation type="submission" date="2020-02" db="EMBL/GenBank/DDBJ databases">
        <authorList>
            <person name="Meier V. D."/>
        </authorList>
    </citation>
    <scope>NUCLEOTIDE SEQUENCE</scope>
    <source>
        <strain evidence="1">AVDCRST_MAG84</strain>
    </source>
</reference>
<name>A0A6J4P5U6_9CYAN</name>
<dbReference type="AlphaFoldDB" id="A0A6J4P5U6"/>
<accession>A0A6J4P5U6</accession>
<feature type="non-terminal residue" evidence="1">
    <location>
        <position position="54"/>
    </location>
</feature>
<proteinExistence type="predicted"/>
<dbReference type="EMBL" id="CADCTZ010001592">
    <property type="protein sequence ID" value="CAA9407056.1"/>
    <property type="molecule type" value="Genomic_DNA"/>
</dbReference>
<feature type="non-terminal residue" evidence="1">
    <location>
        <position position="1"/>
    </location>
</feature>